<dbReference type="Gene3D" id="3.40.50.980">
    <property type="match status" value="2"/>
</dbReference>
<dbReference type="Pfam" id="PF00550">
    <property type="entry name" value="PP-binding"/>
    <property type="match status" value="3"/>
</dbReference>
<dbReference type="InterPro" id="IPR025110">
    <property type="entry name" value="AMP-bd_C"/>
</dbReference>
<keyword evidence="2" id="KW-0597">Phosphoprotein</keyword>
<reference evidence="5 6" key="1">
    <citation type="journal article" date="2013" name="Genome Announc.">
        <title>Whole-Genome Shotgun Assembly and Analysis of the Genome of Streptomyces mobaraensis DSM 40847, a Strain for Industrial Production of Microbial Transglutaminase.</title>
        <authorList>
            <person name="Yang H."/>
            <person name="He T."/>
            <person name="Wu W."/>
            <person name="Zhu W."/>
            <person name="Lu B."/>
            <person name="Sun W."/>
        </authorList>
    </citation>
    <scope>NUCLEOTIDE SEQUENCE [LARGE SCALE GENOMIC DNA]</scope>
    <source>
        <strain evidence="5 6">DSM 40847</strain>
    </source>
</reference>
<dbReference type="Pfam" id="PF00501">
    <property type="entry name" value="AMP-binding"/>
    <property type="match status" value="2"/>
</dbReference>
<dbReference type="Gene3D" id="3.30.300.30">
    <property type="match status" value="2"/>
</dbReference>
<dbReference type="NCBIfam" id="TIGR01733">
    <property type="entry name" value="AA-adenyl-dom"/>
    <property type="match status" value="1"/>
</dbReference>
<proteinExistence type="predicted"/>
<evidence type="ECO:0000313" key="5">
    <source>
        <dbReference type="EMBL" id="EME98259.1"/>
    </source>
</evidence>
<comment type="caution">
    <text evidence="5">The sequence shown here is derived from an EMBL/GenBank/DDBJ whole genome shotgun (WGS) entry which is preliminary data.</text>
</comment>
<protein>
    <submittedName>
        <fullName evidence="5">Long-chain-fatty-acid--CoA ligase</fullName>
    </submittedName>
</protein>
<sequence length="1387" mass="143658">MTTASVAYGAERAERGPDDVLARFADRVRRDPSAPAVEDGELTWTYAELDALADRTADALRDRVRPGDLVGVCLDRSAALAATAVALARLGAVYLPLGPRPGERRLAAVADVLRVTCLIGSADALPDAARAAGTLALPLPAAGANVTGEPVAAFPTTTAGNRRGAPEGTLYAVLTSGTTGVPKAVAVSGAALAARLDWYTGRTGCGPGDRHGLLVGVAFDPHLMELWAGLTSGAALSVAPDDVRWDPRALTDWWARAGVTVAILPTPLAELVLERPWPRDLPLRHLSTGGDRLRRVPGPDVTARVDNNYGPAEATVLVTAHALNGADASAPPPIGTPLPGVVACVTDADGRLVPYGEPGELRVGGDGLAIGYLDPELTARRFVPPPAGVTGTDRVYRTGDRVRMRPDGVLEFLGRLDAQLKVRGVRVEPAEVEAAFERDPRVLRTVVAADTAAGGGVRLVAYVRPAPGVTAPAADELLAAVRGWLPEQAVPAAVRFVDAFPVDANGKVDREALLAGRREETTAPRADRTTRATAPLADRPEGATAAQASSPTEDLVVGLCRELLSRPDLGAGANFLASGGDSLSAARLLTALEERCGVRLRAPEVLRQPDLRALAALLDARQEPAAAPSAPGTEPAVDGPGETANRSAEDLVLGLCRELLGRPDLGPGANFLASGGDSLSAARLLTALEERCGVRLRAPEVLRQPDLRTLAALLDTRRGPAAAPSVQAAEPAANRTGETADHPANTADRRTQATGHPVETADHLTRATTPSVQAAGCPGGVLGRVLAHAAATPDALAVRDADDTLTYAELADAARRLAGVLRARGVGRGDAVGVLLPHSTGVVVAQLAVWWAGGHYVPLDAAYPRARLAAMLADAGVVLTVGGKDLLEAAGVPDARALAVSASGGTAHEGAPLGERESPEPCAYDPDAVAYTMFTSGSTGRPKAVAIPHRAAAELVIEPEFLTVTPRDRVLFHSPLAFDASPFELWTALANGAAAVVSTADRESLENLARDVERLGATVALFTTALFHHLAARGSAVFGVLRSVIVGGEALSGRLAHAVLRRHPWLELVNGYGPTEATSFATAHRVLPADGEAPPPIGRPIAGATAHVRDEHGAPVPPGVRGELWIGGSRLALGYLGQPERTAEAFVDDPADPAHGRLYRTGDLVSARPDGTLDFHGRLDDQVKVRGYRIEPGEIEHALRSHAGVADAAVTVLRPDASGGANTVDARLAAFVVPAEGTRPSPAALREHLAGLLPAHMVPSAWSLTDRLPVTANGKVDRAALAGLPLAAPDAADAPARELTPLQQAVAAAWARALDREVTDPDADFLALGGHSLLALGVVDDLREDLGVELSLAAFFAAPTVAGQAELVERELAAAFGPDEDETEGGR</sequence>
<dbReference type="SUPFAM" id="SSF47336">
    <property type="entry name" value="ACP-like"/>
    <property type="match status" value="3"/>
</dbReference>
<dbReference type="CDD" id="cd05930">
    <property type="entry name" value="A_NRPS"/>
    <property type="match status" value="1"/>
</dbReference>
<dbReference type="GO" id="GO:0031177">
    <property type="term" value="F:phosphopantetheine binding"/>
    <property type="evidence" value="ECO:0007669"/>
    <property type="project" value="InterPro"/>
</dbReference>
<feature type="region of interest" description="Disordered" evidence="3">
    <location>
        <begin position="718"/>
        <end position="758"/>
    </location>
</feature>
<dbReference type="PATRIC" id="fig|1223523.3.peg.4569"/>
<dbReference type="SMART" id="SM00823">
    <property type="entry name" value="PKS_PP"/>
    <property type="match status" value="3"/>
</dbReference>
<feature type="domain" description="Carrier" evidence="4">
    <location>
        <begin position="643"/>
        <end position="718"/>
    </location>
</feature>
<dbReference type="GO" id="GO:0005829">
    <property type="term" value="C:cytosol"/>
    <property type="evidence" value="ECO:0007669"/>
    <property type="project" value="TreeGrafter"/>
</dbReference>
<dbReference type="InterPro" id="IPR009081">
    <property type="entry name" value="PP-bd_ACP"/>
</dbReference>
<evidence type="ECO:0000256" key="1">
    <source>
        <dbReference type="ARBA" id="ARBA00022450"/>
    </source>
</evidence>
<keyword evidence="5" id="KW-0436">Ligase</keyword>
<dbReference type="STRING" id="1223523.H340_22431"/>
<dbReference type="CDD" id="cd12117">
    <property type="entry name" value="A_NRPS_Srf_like"/>
    <property type="match status" value="1"/>
</dbReference>
<feature type="domain" description="Carrier" evidence="4">
    <location>
        <begin position="547"/>
        <end position="622"/>
    </location>
</feature>
<dbReference type="PROSITE" id="PS50075">
    <property type="entry name" value="CARRIER"/>
    <property type="match status" value="3"/>
</dbReference>
<feature type="compositionally biased region" description="Low complexity" evidence="3">
    <location>
        <begin position="718"/>
        <end position="733"/>
    </location>
</feature>
<dbReference type="Gene3D" id="2.30.38.10">
    <property type="entry name" value="Luciferase, Domain 3"/>
    <property type="match status" value="1"/>
</dbReference>
<dbReference type="Pfam" id="PF13193">
    <property type="entry name" value="AMP-binding_C"/>
    <property type="match status" value="2"/>
</dbReference>
<feature type="region of interest" description="Disordered" evidence="3">
    <location>
        <begin position="622"/>
        <end position="644"/>
    </location>
</feature>
<dbReference type="GO" id="GO:0009239">
    <property type="term" value="P:enterobactin biosynthetic process"/>
    <property type="evidence" value="ECO:0007669"/>
    <property type="project" value="TreeGrafter"/>
</dbReference>
<dbReference type="InterPro" id="IPR036736">
    <property type="entry name" value="ACP-like_sf"/>
</dbReference>
<dbReference type="RefSeq" id="WP_004949790.1">
    <property type="nucleotide sequence ID" value="NZ_AORZ01000084.1"/>
</dbReference>
<evidence type="ECO:0000313" key="6">
    <source>
        <dbReference type="Proteomes" id="UP000011740"/>
    </source>
</evidence>
<dbReference type="GO" id="GO:0047527">
    <property type="term" value="F:2,3-dihydroxybenzoate-serine ligase activity"/>
    <property type="evidence" value="ECO:0007669"/>
    <property type="project" value="TreeGrafter"/>
</dbReference>
<evidence type="ECO:0000259" key="4">
    <source>
        <dbReference type="PROSITE" id="PS50075"/>
    </source>
</evidence>
<dbReference type="InterPro" id="IPR010071">
    <property type="entry name" value="AA_adenyl_dom"/>
</dbReference>
<dbReference type="InterPro" id="IPR042099">
    <property type="entry name" value="ANL_N_sf"/>
</dbReference>
<evidence type="ECO:0000256" key="3">
    <source>
        <dbReference type="SAM" id="MobiDB-lite"/>
    </source>
</evidence>
<feature type="region of interest" description="Disordered" evidence="3">
    <location>
        <begin position="513"/>
        <end position="551"/>
    </location>
</feature>
<dbReference type="EMBL" id="AORZ01000084">
    <property type="protein sequence ID" value="EME98259.1"/>
    <property type="molecule type" value="Genomic_DNA"/>
</dbReference>
<dbReference type="Gene3D" id="3.40.50.12780">
    <property type="entry name" value="N-terminal domain of ligase-like"/>
    <property type="match status" value="1"/>
</dbReference>
<organism evidence="5 6">
    <name type="scientific">Streptomyces mobaraensis (strain ATCC 29032 / DSM 40847 / JCM 4168 / NBRC 13819 / NCIMB 11159 / IPCR 16-22)</name>
    <dbReference type="NCBI Taxonomy" id="1223523"/>
    <lineage>
        <taxon>Bacteria</taxon>
        <taxon>Bacillati</taxon>
        <taxon>Actinomycetota</taxon>
        <taxon>Actinomycetes</taxon>
        <taxon>Kitasatosporales</taxon>
        <taxon>Streptomycetaceae</taxon>
        <taxon>Streptomyces</taxon>
    </lineage>
</organism>
<gene>
    <name evidence="5" type="ORF">H340_22431</name>
</gene>
<dbReference type="PROSITE" id="PS00012">
    <property type="entry name" value="PHOSPHOPANTETHEINE"/>
    <property type="match status" value="3"/>
</dbReference>
<dbReference type="eggNOG" id="COG1020">
    <property type="taxonomic scope" value="Bacteria"/>
</dbReference>
<name>M3BFA2_STRM1</name>
<dbReference type="InterPro" id="IPR000873">
    <property type="entry name" value="AMP-dep_synth/lig_dom"/>
</dbReference>
<dbReference type="Gene3D" id="1.10.1200.10">
    <property type="entry name" value="ACP-like"/>
    <property type="match status" value="3"/>
</dbReference>
<feature type="compositionally biased region" description="Basic and acidic residues" evidence="3">
    <location>
        <begin position="513"/>
        <end position="530"/>
    </location>
</feature>
<evidence type="ECO:0000256" key="2">
    <source>
        <dbReference type="ARBA" id="ARBA00022553"/>
    </source>
</evidence>
<dbReference type="InterPro" id="IPR045851">
    <property type="entry name" value="AMP-bd_C_sf"/>
</dbReference>
<accession>M3BFA2</accession>
<dbReference type="PANTHER" id="PTHR45527">
    <property type="entry name" value="NONRIBOSOMAL PEPTIDE SYNTHETASE"/>
    <property type="match status" value="1"/>
</dbReference>
<dbReference type="SUPFAM" id="SSF56801">
    <property type="entry name" value="Acetyl-CoA synthetase-like"/>
    <property type="match status" value="2"/>
</dbReference>
<keyword evidence="1" id="KW-0596">Phosphopantetheine</keyword>
<dbReference type="GO" id="GO:0043041">
    <property type="term" value="P:amino acid activation for nonribosomal peptide biosynthetic process"/>
    <property type="evidence" value="ECO:0007669"/>
    <property type="project" value="TreeGrafter"/>
</dbReference>
<dbReference type="PANTHER" id="PTHR45527:SF1">
    <property type="entry name" value="FATTY ACID SYNTHASE"/>
    <property type="match status" value="1"/>
</dbReference>
<dbReference type="InterPro" id="IPR020806">
    <property type="entry name" value="PKS_PP-bd"/>
</dbReference>
<dbReference type="GO" id="GO:0009366">
    <property type="term" value="C:enterobactin synthetase complex"/>
    <property type="evidence" value="ECO:0007669"/>
    <property type="project" value="TreeGrafter"/>
</dbReference>
<dbReference type="Proteomes" id="UP000011740">
    <property type="component" value="Unassembled WGS sequence"/>
</dbReference>
<dbReference type="InterPro" id="IPR006162">
    <property type="entry name" value="Ppantetheine_attach_site"/>
</dbReference>
<feature type="domain" description="Carrier" evidence="4">
    <location>
        <begin position="1297"/>
        <end position="1372"/>
    </location>
</feature>